<dbReference type="AlphaFoldDB" id="A0A1H8AVS4"/>
<sequence>MSHHRIDAARQTLVLSVPATGLPVCTHWGAPLPAHADLAQVAAAAALDITGGMLDALPPLTLSPQLADTFPGQAGLVVRGVDGTPLHPRFVTEALATDEGLALIARDADLALTLTFQFTADPATGIVTAQTTLDSDDPVLCDWLAAPVLPGPQLADTMIDYAGRWNGEFQPVTTPWIPGIRSRDNPTGRTGHEHFPALILPAHGCTHTAGQAHALHYGWSGGHRMLAEELPDGRRQVQFGHASRSDPRPGTRFQTAPLYLAWSDSGLNGIATAYQRHLRDRIVTWPHPDRPRPVHYNCWEAIYFDHTLSDLTAIADRAVALGAERFVLDDGWFKGRHDDTSSLGDWTIDTAKWPDGLGPLIDHVHSLGMTFGLWFEPEMVNTDSDLYRAHPDWVLGPVDQPLGRGQHVLDLANPAVRDDLFAQIDAVLSAHDIDYVKWDHNRVLPHVDANQTRGVLHLFQRLRDAHPGVEFESCASGGGRIDFGIMAQTQRVWLSDCNDAAERLRIQSDAAMFLPACVTGSHVGPRTCHTTGRIHTMAFRAWVAASRHMGFEMDPRELTGDEAATLTRVTGWFKANRDWLRTACILRLDSADASVIAEQHLSDDKARFAVWAGQAATSAQISPRPLRLTGLDPEAVYTVSLTNKEDISSLSRGAPALKTGTLTLTGQSLLSQGVALPYAVPSSIWILEGHRQ</sequence>
<dbReference type="GO" id="GO:0016052">
    <property type="term" value="P:carbohydrate catabolic process"/>
    <property type="evidence" value="ECO:0007669"/>
    <property type="project" value="InterPro"/>
</dbReference>
<dbReference type="EMBL" id="FOCI01000004">
    <property type="protein sequence ID" value="SEM74064.1"/>
    <property type="molecule type" value="Genomic_DNA"/>
</dbReference>
<keyword evidence="4" id="KW-0326">Glycosidase</keyword>
<organism evidence="7 8">
    <name type="scientific">Loktanella fryxellensis</name>
    <dbReference type="NCBI Taxonomy" id="245187"/>
    <lineage>
        <taxon>Bacteria</taxon>
        <taxon>Pseudomonadati</taxon>
        <taxon>Pseudomonadota</taxon>
        <taxon>Alphaproteobacteria</taxon>
        <taxon>Rhodobacterales</taxon>
        <taxon>Roseobacteraceae</taxon>
        <taxon>Loktanella</taxon>
    </lineage>
</organism>
<dbReference type="Gene3D" id="3.20.20.70">
    <property type="entry name" value="Aldolase class I"/>
    <property type="match status" value="1"/>
</dbReference>
<dbReference type="Pfam" id="PF16874">
    <property type="entry name" value="Glyco_hydro_36C"/>
    <property type="match status" value="1"/>
</dbReference>
<dbReference type="EC" id="3.2.1.22" evidence="2"/>
<evidence type="ECO:0000259" key="6">
    <source>
        <dbReference type="Pfam" id="PF16875"/>
    </source>
</evidence>
<dbReference type="STRING" id="245187.SAMN04488003_10436"/>
<dbReference type="FunFam" id="3.20.20.70:FF:000118">
    <property type="entry name" value="Alpha-galactosidase"/>
    <property type="match status" value="1"/>
</dbReference>
<dbReference type="PANTHER" id="PTHR43053">
    <property type="entry name" value="GLYCOSIDASE FAMILY 31"/>
    <property type="match status" value="1"/>
</dbReference>
<dbReference type="InterPro" id="IPR013780">
    <property type="entry name" value="Glyco_hydro_b"/>
</dbReference>
<accession>A0A1H8AVS4</accession>
<evidence type="ECO:0000256" key="4">
    <source>
        <dbReference type="ARBA" id="ARBA00023295"/>
    </source>
</evidence>
<dbReference type="Gene3D" id="2.70.98.60">
    <property type="entry name" value="alpha-galactosidase from lactobacil brevis"/>
    <property type="match status" value="1"/>
</dbReference>
<dbReference type="GO" id="GO:0004557">
    <property type="term" value="F:alpha-galactosidase activity"/>
    <property type="evidence" value="ECO:0007669"/>
    <property type="project" value="UniProtKB-EC"/>
</dbReference>
<protein>
    <recommendedName>
        <fullName evidence="2">alpha-galactosidase</fullName>
        <ecNumber evidence="2">3.2.1.22</ecNumber>
    </recommendedName>
</protein>
<feature type="domain" description="Glycosyl hydrolase family 36 N-terminal" evidence="6">
    <location>
        <begin position="21"/>
        <end position="240"/>
    </location>
</feature>
<dbReference type="SUPFAM" id="SSF51445">
    <property type="entry name" value="(Trans)glycosidases"/>
    <property type="match status" value="1"/>
</dbReference>
<dbReference type="Gene3D" id="2.60.40.1180">
    <property type="entry name" value="Golgi alpha-mannosidase II"/>
    <property type="match status" value="1"/>
</dbReference>
<evidence type="ECO:0000256" key="1">
    <source>
        <dbReference type="ARBA" id="ARBA00001255"/>
    </source>
</evidence>
<dbReference type="RefSeq" id="WP_089899360.1">
    <property type="nucleotide sequence ID" value="NZ_FOCI01000004.1"/>
</dbReference>
<dbReference type="CDD" id="cd14791">
    <property type="entry name" value="GH36"/>
    <property type="match status" value="1"/>
</dbReference>
<dbReference type="Proteomes" id="UP000199585">
    <property type="component" value="Unassembled WGS sequence"/>
</dbReference>
<dbReference type="InterPro" id="IPR017853">
    <property type="entry name" value="GH"/>
</dbReference>
<dbReference type="PRINTS" id="PR00743">
    <property type="entry name" value="GLHYDRLASE36"/>
</dbReference>
<reference evidence="7 8" key="1">
    <citation type="submission" date="2016-10" db="EMBL/GenBank/DDBJ databases">
        <authorList>
            <person name="de Groot N.N."/>
        </authorList>
    </citation>
    <scope>NUCLEOTIDE SEQUENCE [LARGE SCALE GENOMIC DNA]</scope>
    <source>
        <strain evidence="7 8">DSM 16213</strain>
    </source>
</reference>
<evidence type="ECO:0000313" key="8">
    <source>
        <dbReference type="Proteomes" id="UP000199585"/>
    </source>
</evidence>
<evidence type="ECO:0000256" key="3">
    <source>
        <dbReference type="ARBA" id="ARBA00022801"/>
    </source>
</evidence>
<keyword evidence="8" id="KW-1185">Reference proteome</keyword>
<dbReference type="InterPro" id="IPR031705">
    <property type="entry name" value="Glyco_hydro_36_C"/>
</dbReference>
<name>A0A1H8AVS4_9RHOB</name>
<comment type="catalytic activity">
    <reaction evidence="1">
        <text>Hydrolysis of terminal, non-reducing alpha-D-galactose residues in alpha-D-galactosides, including galactose oligosaccharides, galactomannans and galactolipids.</text>
        <dbReference type="EC" id="3.2.1.22"/>
    </reaction>
</comment>
<dbReference type="OrthoDB" id="9758822at2"/>
<dbReference type="InterPro" id="IPR038417">
    <property type="entry name" value="Alpga-gal_N_sf"/>
</dbReference>
<keyword evidence="3" id="KW-0378">Hydrolase</keyword>
<dbReference type="InterPro" id="IPR002252">
    <property type="entry name" value="Glyco_hydro_36"/>
</dbReference>
<dbReference type="Pfam" id="PF02065">
    <property type="entry name" value="Melibiase"/>
    <property type="match status" value="1"/>
</dbReference>
<gene>
    <name evidence="7" type="ORF">SAMN04488003_10436</name>
</gene>
<evidence type="ECO:0000313" key="7">
    <source>
        <dbReference type="EMBL" id="SEM74064.1"/>
    </source>
</evidence>
<dbReference type="InterPro" id="IPR013785">
    <property type="entry name" value="Aldolase_TIM"/>
</dbReference>
<evidence type="ECO:0000256" key="2">
    <source>
        <dbReference type="ARBA" id="ARBA00012755"/>
    </source>
</evidence>
<dbReference type="PANTHER" id="PTHR43053:SF3">
    <property type="entry name" value="ALPHA-GALACTOSIDASE C-RELATED"/>
    <property type="match status" value="1"/>
</dbReference>
<proteinExistence type="predicted"/>
<dbReference type="Pfam" id="PF16875">
    <property type="entry name" value="Glyco_hydro_36N"/>
    <property type="match status" value="1"/>
</dbReference>
<evidence type="ECO:0000259" key="5">
    <source>
        <dbReference type="Pfam" id="PF16874"/>
    </source>
</evidence>
<dbReference type="InterPro" id="IPR031704">
    <property type="entry name" value="Glyco_hydro_36_N"/>
</dbReference>
<dbReference type="InterPro" id="IPR050985">
    <property type="entry name" value="Alpha-glycosidase_related"/>
</dbReference>
<feature type="domain" description="Glycosyl hydrolase family 36 C-terminal" evidence="5">
    <location>
        <begin position="599"/>
        <end position="678"/>
    </location>
</feature>